<dbReference type="Proteomes" id="UP000183104">
    <property type="component" value="Unassembled WGS sequence"/>
</dbReference>
<accession>A0A0N8PMT8</accession>
<dbReference type="RefSeq" id="WP_054966647.1">
    <property type="nucleotide sequence ID" value="NZ_FMUN01000002.1"/>
</dbReference>
<organism evidence="2 3">
    <name type="scientific">Thiohalorhabdus denitrificans</name>
    <dbReference type="NCBI Taxonomy" id="381306"/>
    <lineage>
        <taxon>Bacteria</taxon>
        <taxon>Pseudomonadati</taxon>
        <taxon>Pseudomonadota</taxon>
        <taxon>Gammaproteobacteria</taxon>
        <taxon>Thiohalorhabdales</taxon>
        <taxon>Thiohalorhabdaceae</taxon>
        <taxon>Thiohalorhabdus</taxon>
    </lineage>
</organism>
<dbReference type="EMBL" id="FMUN01000002">
    <property type="protein sequence ID" value="SCX95706.1"/>
    <property type="molecule type" value="Genomic_DNA"/>
</dbReference>
<dbReference type="AlphaFoldDB" id="A0A0N8PMT8"/>
<feature type="compositionally biased region" description="Polar residues" evidence="1">
    <location>
        <begin position="40"/>
        <end position="54"/>
    </location>
</feature>
<feature type="region of interest" description="Disordered" evidence="1">
    <location>
        <begin position="36"/>
        <end position="61"/>
    </location>
</feature>
<proteinExistence type="predicted"/>
<sequence length="135" mass="14853">MAGWRHHHLTRQLMTLWAVFWMALAAPCVIAGTPDHHPWANTQQESPSGHQQASGPIPHGEPDALVCLHDCNQVAIKGSSDLFSPASPEALFAAWQAPAEVFQTGFSGQRARPSPHRKPDHPRPATFLLIRSFLI</sequence>
<reference evidence="3" key="1">
    <citation type="submission" date="2016-10" db="EMBL/GenBank/DDBJ databases">
        <authorList>
            <person name="Varghese N."/>
        </authorList>
    </citation>
    <scope>NUCLEOTIDE SEQUENCE [LARGE SCALE GENOMIC DNA]</scope>
    <source>
        <strain evidence="3">HL 19</strain>
    </source>
</reference>
<evidence type="ECO:0000256" key="1">
    <source>
        <dbReference type="SAM" id="MobiDB-lite"/>
    </source>
</evidence>
<gene>
    <name evidence="2" type="ORF">SAMN05661077_0833</name>
</gene>
<keyword evidence="3" id="KW-1185">Reference proteome</keyword>
<evidence type="ECO:0000313" key="2">
    <source>
        <dbReference type="EMBL" id="SCX95706.1"/>
    </source>
</evidence>
<protein>
    <submittedName>
        <fullName evidence="2">Uncharacterized protein</fullName>
    </submittedName>
</protein>
<name>A0A0N8PMT8_9GAMM</name>
<evidence type="ECO:0000313" key="3">
    <source>
        <dbReference type="Proteomes" id="UP000183104"/>
    </source>
</evidence>
<dbReference type="STRING" id="381306.AN478_11000"/>